<evidence type="ECO:0000313" key="1">
    <source>
        <dbReference type="EMBL" id="SDO07092.1"/>
    </source>
</evidence>
<dbReference type="SUPFAM" id="SSF63825">
    <property type="entry name" value="YWTD domain"/>
    <property type="match status" value="1"/>
</dbReference>
<proteinExistence type="predicted"/>
<dbReference type="PROSITE" id="PS51257">
    <property type="entry name" value="PROKAR_LIPOPROTEIN"/>
    <property type="match status" value="1"/>
</dbReference>
<sequence>MKRKIIYPVLLLLALQSCRNSHHVEKTTIAAASLSTLVLSYYVTNNFPHDTTLFIEGFLFHQGKLFESTGSPLDMTSTRSLIGIQDLKTGKLDVKVELDRSKYFGEGIVILKNKLYQLSYKNQLGFIYDATTFKKLREFKYANAEGWGLTTDSVSLIMSDGTDKLTFLDPESLSPVKTISVTENGQPLAQLNELEFIKGFIYANVWGTNDIVKIDPATAKVVGKLDFNALAVTEKSNNPGALEMNGIAYDPDADKIYVTGKLWANIYQIELNK</sequence>
<keyword evidence="2" id="KW-1185">Reference proteome</keyword>
<organism evidence="1 2">
    <name type="scientific">Pedobacter steynii</name>
    <dbReference type="NCBI Taxonomy" id="430522"/>
    <lineage>
        <taxon>Bacteria</taxon>
        <taxon>Pseudomonadati</taxon>
        <taxon>Bacteroidota</taxon>
        <taxon>Sphingobacteriia</taxon>
        <taxon>Sphingobacteriales</taxon>
        <taxon>Sphingobacteriaceae</taxon>
        <taxon>Pedobacter</taxon>
    </lineage>
</organism>
<dbReference type="GO" id="GO:0016603">
    <property type="term" value="F:glutaminyl-peptide cyclotransferase activity"/>
    <property type="evidence" value="ECO:0007669"/>
    <property type="project" value="InterPro"/>
</dbReference>
<reference evidence="2" key="1">
    <citation type="submission" date="2016-10" db="EMBL/GenBank/DDBJ databases">
        <authorList>
            <person name="Varghese N."/>
            <person name="Submissions S."/>
        </authorList>
    </citation>
    <scope>NUCLEOTIDE SEQUENCE [LARGE SCALE GENOMIC DNA]</scope>
    <source>
        <strain evidence="2">DSM 19110</strain>
    </source>
</reference>
<name>A0A1H0GJY0_9SPHI</name>
<evidence type="ECO:0000313" key="2">
    <source>
        <dbReference type="Proteomes" id="UP000183200"/>
    </source>
</evidence>
<gene>
    <name evidence="1" type="ORF">SAMN05421820_111164</name>
</gene>
<dbReference type="InterPro" id="IPR007788">
    <property type="entry name" value="QCT"/>
</dbReference>
<dbReference type="AlphaFoldDB" id="A0A1H0GJY0"/>
<dbReference type="Pfam" id="PF05096">
    <property type="entry name" value="Glu_cyclase_2"/>
    <property type="match status" value="1"/>
</dbReference>
<dbReference type="PANTHER" id="PTHR31270:SF1">
    <property type="entry name" value="GLUTAMINYL-PEPTIDE CYCLOTRANSFERASE"/>
    <property type="match status" value="1"/>
</dbReference>
<dbReference type="PANTHER" id="PTHR31270">
    <property type="entry name" value="GLUTAMINYL-PEPTIDE CYCLOTRANSFERASE"/>
    <property type="match status" value="1"/>
</dbReference>
<dbReference type="EMBL" id="FNGY01000011">
    <property type="protein sequence ID" value="SDO07092.1"/>
    <property type="molecule type" value="Genomic_DNA"/>
</dbReference>
<accession>A0A1H0GJY0</accession>
<dbReference type="Gene3D" id="2.130.10.10">
    <property type="entry name" value="YVTN repeat-like/Quinoprotein amine dehydrogenase"/>
    <property type="match status" value="1"/>
</dbReference>
<protein>
    <submittedName>
        <fullName evidence="1">Glutamine cyclotransferase</fullName>
    </submittedName>
</protein>
<dbReference type="RefSeq" id="WP_074611926.1">
    <property type="nucleotide sequence ID" value="NZ_FNGY01000011.1"/>
</dbReference>
<dbReference type="OrthoDB" id="9783700at2"/>
<keyword evidence="1" id="KW-0808">Transferase</keyword>
<dbReference type="Proteomes" id="UP000183200">
    <property type="component" value="Unassembled WGS sequence"/>
</dbReference>
<dbReference type="InterPro" id="IPR015943">
    <property type="entry name" value="WD40/YVTN_repeat-like_dom_sf"/>
</dbReference>